<dbReference type="Pfam" id="PF07228">
    <property type="entry name" value="SpoIIE"/>
    <property type="match status" value="1"/>
</dbReference>
<protein>
    <recommendedName>
        <fullName evidence="2">PPM-type phosphatase domain-containing protein</fullName>
    </recommendedName>
</protein>
<sequence length="485" mass="51686">MTYGEAVNAHPSARERAVVRHATAADAGAAGRAPMLARVTAELASTMDADVAADRLAQLLVPALADWCVVTLVDDEEPRPGRRRLRDIATWHTDPALRAVVAEYAAARIGAMSEHAFLLDAIRRGELVEVRTGAAVALKGVLHPGRVHGLVDTLAPTWLVVLPLVRAGRTIGALSMFGAARDALGHDELTTLRQVTAAAALALDNARRFRQQRDVAEALQRALLTEPVEPDDLEVVVRYRPAGESTHVGGDWYDAFLQPDGATMFVIGDVAGHDIEAASVMGQLRSMLRAIAVTTKDGPAGVLAQLDAAMRTLRIGTPATVVVARLEQTAEERERGVTRIRWSSAGHLPPMVVASDGSVVVLEARDHGPLLGIVPDSPRNESEVVVERGSTLLMYTDGLIERRDRDLRAGLAELRRTLERVGAEPLESLTDALVAELPADAGEDDVALVAVRLHPQDVRAPQDDDGVPDGLAARAQVTVAPDAAS</sequence>
<dbReference type="Gene3D" id="3.30.450.40">
    <property type="match status" value="1"/>
</dbReference>
<dbReference type="PANTHER" id="PTHR43156">
    <property type="entry name" value="STAGE II SPORULATION PROTEIN E-RELATED"/>
    <property type="match status" value="1"/>
</dbReference>
<evidence type="ECO:0000313" key="3">
    <source>
        <dbReference type="EMBL" id="GCD19928.1"/>
    </source>
</evidence>
<keyword evidence="4" id="KW-1185">Reference proteome</keyword>
<proteinExistence type="predicted"/>
<evidence type="ECO:0000256" key="1">
    <source>
        <dbReference type="ARBA" id="ARBA00022801"/>
    </source>
</evidence>
<dbReference type="SMART" id="SM00331">
    <property type="entry name" value="PP2C_SIG"/>
    <property type="match status" value="1"/>
</dbReference>
<name>A0A401UZ13_9CELL</name>
<evidence type="ECO:0000313" key="4">
    <source>
        <dbReference type="Proteomes" id="UP000288246"/>
    </source>
</evidence>
<dbReference type="InterPro" id="IPR029016">
    <property type="entry name" value="GAF-like_dom_sf"/>
</dbReference>
<dbReference type="Proteomes" id="UP000288246">
    <property type="component" value="Unassembled WGS sequence"/>
</dbReference>
<dbReference type="SUPFAM" id="SSF55781">
    <property type="entry name" value="GAF domain-like"/>
    <property type="match status" value="1"/>
</dbReference>
<dbReference type="PANTHER" id="PTHR43156:SF2">
    <property type="entry name" value="STAGE II SPORULATION PROTEIN E"/>
    <property type="match status" value="1"/>
</dbReference>
<evidence type="ECO:0000259" key="2">
    <source>
        <dbReference type="SMART" id="SM00331"/>
    </source>
</evidence>
<gene>
    <name evidence="3" type="ORF">CTKZ_14900</name>
</gene>
<dbReference type="GO" id="GO:0016791">
    <property type="term" value="F:phosphatase activity"/>
    <property type="evidence" value="ECO:0007669"/>
    <property type="project" value="TreeGrafter"/>
</dbReference>
<organism evidence="3 4">
    <name type="scientific">Cellulomonas algicola</name>
    <dbReference type="NCBI Taxonomy" id="2071633"/>
    <lineage>
        <taxon>Bacteria</taxon>
        <taxon>Bacillati</taxon>
        <taxon>Actinomycetota</taxon>
        <taxon>Actinomycetes</taxon>
        <taxon>Micrococcales</taxon>
        <taxon>Cellulomonadaceae</taxon>
        <taxon>Cellulomonas</taxon>
    </lineage>
</organism>
<keyword evidence="1" id="KW-0378">Hydrolase</keyword>
<comment type="caution">
    <text evidence="3">The sequence shown here is derived from an EMBL/GenBank/DDBJ whole genome shotgun (WGS) entry which is preliminary data.</text>
</comment>
<dbReference type="InterPro" id="IPR001932">
    <property type="entry name" value="PPM-type_phosphatase-like_dom"/>
</dbReference>
<dbReference type="SUPFAM" id="SSF81606">
    <property type="entry name" value="PP2C-like"/>
    <property type="match status" value="1"/>
</dbReference>
<dbReference type="InterPro" id="IPR052016">
    <property type="entry name" value="Bact_Sigma-Reg"/>
</dbReference>
<feature type="domain" description="PPM-type phosphatase" evidence="2">
    <location>
        <begin position="233"/>
        <end position="453"/>
    </location>
</feature>
<accession>A0A401UZ13</accession>
<reference evidence="3 4" key="1">
    <citation type="submission" date="2018-11" db="EMBL/GenBank/DDBJ databases">
        <title>Draft genome sequence of Cellulomonas takizawaensis strain TKZ-21.</title>
        <authorList>
            <person name="Yamamura H."/>
            <person name="Hayashi T."/>
            <person name="Hamada M."/>
            <person name="Serisawa Y."/>
            <person name="Matsuyama K."/>
            <person name="Nakagawa Y."/>
            <person name="Otoguro M."/>
            <person name="Yanagida F."/>
            <person name="Hayakawa M."/>
        </authorList>
    </citation>
    <scope>NUCLEOTIDE SEQUENCE [LARGE SCALE GENOMIC DNA]</scope>
    <source>
        <strain evidence="3 4">TKZ-21</strain>
    </source>
</reference>
<dbReference type="Gene3D" id="3.60.40.10">
    <property type="entry name" value="PPM-type phosphatase domain"/>
    <property type="match status" value="1"/>
</dbReference>
<dbReference type="AlphaFoldDB" id="A0A401UZ13"/>
<dbReference type="InterPro" id="IPR036457">
    <property type="entry name" value="PPM-type-like_dom_sf"/>
</dbReference>
<dbReference type="EMBL" id="BHYL01000104">
    <property type="protein sequence ID" value="GCD19928.1"/>
    <property type="molecule type" value="Genomic_DNA"/>
</dbReference>